<dbReference type="InParanoid" id="A0A0D0E7H5"/>
<dbReference type="EMBL" id="KN824924">
    <property type="protein sequence ID" value="KIK97709.1"/>
    <property type="molecule type" value="Genomic_DNA"/>
</dbReference>
<evidence type="ECO:0000313" key="2">
    <source>
        <dbReference type="EMBL" id="KIK97709.1"/>
    </source>
</evidence>
<gene>
    <name evidence="2" type="ORF">PAXRUDRAFT_135761</name>
</gene>
<dbReference type="InterPro" id="IPR049233">
    <property type="entry name" value="DUF6830"/>
</dbReference>
<accession>A0A0D0E7H5</accession>
<evidence type="ECO:0000313" key="3">
    <source>
        <dbReference type="Proteomes" id="UP000054538"/>
    </source>
</evidence>
<reference evidence="2 3" key="1">
    <citation type="submission" date="2014-04" db="EMBL/GenBank/DDBJ databases">
        <authorList>
            <consortium name="DOE Joint Genome Institute"/>
            <person name="Kuo A."/>
            <person name="Kohler A."/>
            <person name="Jargeat P."/>
            <person name="Nagy L.G."/>
            <person name="Floudas D."/>
            <person name="Copeland A."/>
            <person name="Barry K.W."/>
            <person name="Cichocki N."/>
            <person name="Veneault-Fourrey C."/>
            <person name="LaButti K."/>
            <person name="Lindquist E.A."/>
            <person name="Lipzen A."/>
            <person name="Lundell T."/>
            <person name="Morin E."/>
            <person name="Murat C."/>
            <person name="Sun H."/>
            <person name="Tunlid A."/>
            <person name="Henrissat B."/>
            <person name="Grigoriev I.V."/>
            <person name="Hibbett D.S."/>
            <person name="Martin F."/>
            <person name="Nordberg H.P."/>
            <person name="Cantor M.N."/>
            <person name="Hua S.X."/>
        </authorList>
    </citation>
    <scope>NUCLEOTIDE SEQUENCE [LARGE SCALE GENOMIC DNA]</scope>
    <source>
        <strain evidence="2 3">Ve08.2h10</strain>
    </source>
</reference>
<dbReference type="OrthoDB" id="2650222at2759"/>
<feature type="domain" description="DUF6830" evidence="1">
    <location>
        <begin position="68"/>
        <end position="172"/>
    </location>
</feature>
<dbReference type="HOGENOM" id="CLU_1283958_0_0_1"/>
<dbReference type="Pfam" id="PF20722">
    <property type="entry name" value="DUF6830"/>
    <property type="match status" value="1"/>
</dbReference>
<dbReference type="AlphaFoldDB" id="A0A0D0E7H5"/>
<name>A0A0D0E7H5_9AGAM</name>
<protein>
    <submittedName>
        <fullName evidence="2">Unplaced genomic scaffold scaffold_102, whole genome shotgun sequence</fullName>
    </submittedName>
</protein>
<keyword evidence="3" id="KW-1185">Reference proteome</keyword>
<dbReference type="Proteomes" id="UP000054538">
    <property type="component" value="Unassembled WGS sequence"/>
</dbReference>
<organism evidence="2 3">
    <name type="scientific">Paxillus rubicundulus Ve08.2h10</name>
    <dbReference type="NCBI Taxonomy" id="930991"/>
    <lineage>
        <taxon>Eukaryota</taxon>
        <taxon>Fungi</taxon>
        <taxon>Dikarya</taxon>
        <taxon>Basidiomycota</taxon>
        <taxon>Agaricomycotina</taxon>
        <taxon>Agaricomycetes</taxon>
        <taxon>Agaricomycetidae</taxon>
        <taxon>Boletales</taxon>
        <taxon>Paxilineae</taxon>
        <taxon>Paxillaceae</taxon>
        <taxon>Paxillus</taxon>
    </lineage>
</organism>
<proteinExistence type="predicted"/>
<evidence type="ECO:0000259" key="1">
    <source>
        <dbReference type="Pfam" id="PF20722"/>
    </source>
</evidence>
<sequence>MHFFELYTLLHGGGGLLTNAIASEEALMTYVDLTLSWVRRALSKMEAETQFTAPCPIHNHFLKGIISNNSHTALHVTVKPNLLSVTIDTIQQQYHLLDFTNAFYNYLCQHTDKADLNKAFQMPLKTWLKFHVQLLLVHNGRTVMPSQGVQPYPPCENFPFGNCDTVLLNTVKQPLQLNSASSSVLDIMLHSHLCLLVVSVAHVRVVFQPKIKLGYRIPI</sequence>
<reference evidence="3" key="2">
    <citation type="submission" date="2015-01" db="EMBL/GenBank/DDBJ databases">
        <title>Evolutionary Origins and Diversification of the Mycorrhizal Mutualists.</title>
        <authorList>
            <consortium name="DOE Joint Genome Institute"/>
            <consortium name="Mycorrhizal Genomics Consortium"/>
            <person name="Kohler A."/>
            <person name="Kuo A."/>
            <person name="Nagy L.G."/>
            <person name="Floudas D."/>
            <person name="Copeland A."/>
            <person name="Barry K.W."/>
            <person name="Cichocki N."/>
            <person name="Veneault-Fourrey C."/>
            <person name="LaButti K."/>
            <person name="Lindquist E.A."/>
            <person name="Lipzen A."/>
            <person name="Lundell T."/>
            <person name="Morin E."/>
            <person name="Murat C."/>
            <person name="Riley R."/>
            <person name="Ohm R."/>
            <person name="Sun H."/>
            <person name="Tunlid A."/>
            <person name="Henrissat B."/>
            <person name="Grigoriev I.V."/>
            <person name="Hibbett D.S."/>
            <person name="Martin F."/>
        </authorList>
    </citation>
    <scope>NUCLEOTIDE SEQUENCE [LARGE SCALE GENOMIC DNA]</scope>
    <source>
        <strain evidence="3">Ve08.2h10</strain>
    </source>
</reference>